<evidence type="ECO:0000256" key="10">
    <source>
        <dbReference type="ARBA" id="ARBA00023224"/>
    </source>
</evidence>
<proteinExistence type="predicted"/>
<keyword evidence="8" id="KW-0675">Receptor</keyword>
<dbReference type="AlphaFoldDB" id="A0A7M7PK40"/>
<dbReference type="GeneID" id="115928606"/>
<evidence type="ECO:0000256" key="12">
    <source>
        <dbReference type="SAM" id="Phobius"/>
    </source>
</evidence>
<dbReference type="GO" id="GO:0005886">
    <property type="term" value="C:plasma membrane"/>
    <property type="evidence" value="ECO:0000318"/>
    <property type="project" value="GO_Central"/>
</dbReference>
<feature type="domain" description="G-protein coupled receptors family 3 profile" evidence="14">
    <location>
        <begin position="566"/>
        <end position="818"/>
    </location>
</feature>
<dbReference type="InterPro" id="IPR000337">
    <property type="entry name" value="GPCR_3"/>
</dbReference>
<feature type="compositionally biased region" description="Low complexity" evidence="11">
    <location>
        <begin position="832"/>
        <end position="841"/>
    </location>
</feature>
<sequence>MDLRSVVCALMMWTFLNVSGDHVEYSDITYRKDGDLILGGLFPIHETGPSGLRCSELRETETLHRLEAMAFAIEEINNLTDILPGVTLGFEIRDTCSDVSMTQIGALKFLPSDFTRGATCPMSTNASTLLEASPIIGVVGTEMSKTTMSAAQLLGLNHVPVVSYYATSDDLSDTIQYPYFLRVVPPDRLQVQAMLELIRTYEWSYIYLLHSDDSYGTNAFQEIVRVADEIGVCLAETWEIGSQLTEEDFDNIIMNMQMRSQAKVVILFINVVEANSFFAALRRSGAVGDYQILGSDGWGMSIGEIETLNRPAALGSLKTHLFSAHVQNFEDHFLGLTPTKSHDNPWFQEYWNSSRNCSFIKHGASCLSSTGFSAGSAVSLVLDAVSTLALGLSEMHKDLCHGQSGICPAMTPFDSALLFDYMTNLSFEGQSGFVTFDSGGDAIGRYVIDNIQVENINYELVKVGLWSAIQGNLLVMNNSNVVWGPEESRLVGTAPLSYCSDPCGNGQIYIPRENVCCWSCLNCSDDEITMINQTACLKCNQRAAPDDDQLNCILVEAKYILWNDPLAIMLTVLAIGGLILVSMVLFFYISNRNNLLIKASSRELCSIILVGIYLSYILVFFLVAKPTFGTCLICRMMLMLSFTIIYAPILTRVNRIYRIFDRAQRSVRRPGCISPTSQAIIAVILIGVQVLVNTVWMILVPPAAEEELVAPQRVELVCNFSSQEIITSLSYNVILLTLCSSFAFMTRKVPNNYNESRFIALCVYTVLVIWIGFISSYFAINDAKLKVVVLSLAMICNGTITLCFMFLSKLYAIYFEKEVIINPTTYNGSGRGTTTGETSEGNQDIDVRVEEGGGGEKKSTSKFRKATVRPSGEDFQAKQSYGVAATEKNTLKGRPYPPREKKCSTISGSESSCS</sequence>
<reference evidence="15" key="2">
    <citation type="submission" date="2021-01" db="UniProtKB">
        <authorList>
            <consortium name="EnsemblMetazoa"/>
        </authorList>
    </citation>
    <scope>IDENTIFICATION</scope>
</reference>
<dbReference type="PRINTS" id="PR00248">
    <property type="entry name" value="GPCRMGR"/>
</dbReference>
<feature type="signal peptide" evidence="13">
    <location>
        <begin position="1"/>
        <end position="20"/>
    </location>
</feature>
<dbReference type="Proteomes" id="UP000007110">
    <property type="component" value="Unassembled WGS sequence"/>
</dbReference>
<keyword evidence="4 13" id="KW-0732">Signal</keyword>
<comment type="subcellular location">
    <subcellularLocation>
        <location evidence="1">Cell membrane</location>
        <topology evidence="1">Multi-pass membrane protein</topology>
    </subcellularLocation>
</comment>
<evidence type="ECO:0000256" key="11">
    <source>
        <dbReference type="SAM" id="MobiDB-lite"/>
    </source>
</evidence>
<dbReference type="InterPro" id="IPR038550">
    <property type="entry name" value="GPCR_3_9-Cys_sf"/>
</dbReference>
<dbReference type="Pfam" id="PF01094">
    <property type="entry name" value="ANF_receptor"/>
    <property type="match status" value="1"/>
</dbReference>
<dbReference type="InterPro" id="IPR011500">
    <property type="entry name" value="GPCR_3_9-Cys_dom"/>
</dbReference>
<dbReference type="OrthoDB" id="425344at2759"/>
<dbReference type="Gene3D" id="2.10.50.30">
    <property type="entry name" value="GPCR, family 3, nine cysteines domain"/>
    <property type="match status" value="1"/>
</dbReference>
<dbReference type="InterPro" id="IPR001828">
    <property type="entry name" value="ANF_lig-bd_rcpt"/>
</dbReference>
<name>A0A7M7PK40_STRPU</name>
<keyword evidence="3 12" id="KW-0812">Transmembrane</keyword>
<feature type="transmembrane region" description="Helical" evidence="12">
    <location>
        <begin position="566"/>
        <end position="589"/>
    </location>
</feature>
<dbReference type="Gene3D" id="3.40.50.2300">
    <property type="match status" value="2"/>
</dbReference>
<feature type="transmembrane region" description="Helical" evidence="12">
    <location>
        <begin position="636"/>
        <end position="657"/>
    </location>
</feature>
<dbReference type="InParanoid" id="A0A7M7PK40"/>
<dbReference type="KEGG" id="spu:115928606"/>
<dbReference type="FunFam" id="3.40.50.2300:FF:000145">
    <property type="entry name" value="Glutamate receptor, metabotropic"/>
    <property type="match status" value="1"/>
</dbReference>
<keyword evidence="6" id="KW-0297">G-protein coupled receptor</keyword>
<dbReference type="SUPFAM" id="SSF53822">
    <property type="entry name" value="Periplasmic binding protein-like I"/>
    <property type="match status" value="1"/>
</dbReference>
<evidence type="ECO:0000256" key="8">
    <source>
        <dbReference type="ARBA" id="ARBA00023170"/>
    </source>
</evidence>
<feature type="transmembrane region" description="Helical" evidence="12">
    <location>
        <begin position="758"/>
        <end position="780"/>
    </location>
</feature>
<keyword evidence="9" id="KW-0325">Glycoprotein</keyword>
<feature type="compositionally biased region" description="Basic and acidic residues" evidence="11">
    <location>
        <begin position="845"/>
        <end position="859"/>
    </location>
</feature>
<evidence type="ECO:0000256" key="3">
    <source>
        <dbReference type="ARBA" id="ARBA00022692"/>
    </source>
</evidence>
<feature type="chain" id="PRO_5029668998" description="G-protein coupled receptors family 3 profile domain-containing protein" evidence="13">
    <location>
        <begin position="21"/>
        <end position="914"/>
    </location>
</feature>
<keyword evidence="5 12" id="KW-1133">Transmembrane helix</keyword>
<dbReference type="RefSeq" id="XP_030851890.1">
    <property type="nucleotide sequence ID" value="XM_030996030.1"/>
</dbReference>
<reference evidence="16" key="1">
    <citation type="submission" date="2015-02" db="EMBL/GenBank/DDBJ databases">
        <title>Genome sequencing for Strongylocentrotus purpuratus.</title>
        <authorList>
            <person name="Murali S."/>
            <person name="Liu Y."/>
            <person name="Vee V."/>
            <person name="English A."/>
            <person name="Wang M."/>
            <person name="Skinner E."/>
            <person name="Han Y."/>
            <person name="Muzny D.M."/>
            <person name="Worley K.C."/>
            <person name="Gibbs R.A."/>
        </authorList>
    </citation>
    <scope>NUCLEOTIDE SEQUENCE</scope>
</reference>
<keyword evidence="2" id="KW-1003">Cell membrane</keyword>
<feature type="transmembrane region" description="Helical" evidence="12">
    <location>
        <begin position="678"/>
        <end position="699"/>
    </location>
</feature>
<dbReference type="GO" id="GO:0007216">
    <property type="term" value="P:G protein-coupled glutamate receptor signaling pathway"/>
    <property type="evidence" value="ECO:0000318"/>
    <property type="project" value="GO_Central"/>
</dbReference>
<evidence type="ECO:0000256" key="2">
    <source>
        <dbReference type="ARBA" id="ARBA00022475"/>
    </source>
</evidence>
<dbReference type="PROSITE" id="PS50259">
    <property type="entry name" value="G_PROTEIN_RECEP_F3_4"/>
    <property type="match status" value="1"/>
</dbReference>
<feature type="transmembrane region" description="Helical" evidence="12">
    <location>
        <begin position="601"/>
        <end position="624"/>
    </location>
</feature>
<keyword evidence="10" id="KW-0807">Transducer</keyword>
<dbReference type="GO" id="GO:0001641">
    <property type="term" value="F:group II metabotropic glutamate receptor activity"/>
    <property type="evidence" value="ECO:0000318"/>
    <property type="project" value="GO_Central"/>
</dbReference>
<keyword evidence="7 12" id="KW-0472">Membrane</keyword>
<dbReference type="InterPro" id="IPR050726">
    <property type="entry name" value="mGluR"/>
</dbReference>
<dbReference type="GO" id="GO:0051966">
    <property type="term" value="P:regulation of synaptic transmission, glutamatergic"/>
    <property type="evidence" value="ECO:0000318"/>
    <property type="project" value="GO_Central"/>
</dbReference>
<feature type="transmembrane region" description="Helical" evidence="12">
    <location>
        <begin position="786"/>
        <end position="807"/>
    </location>
</feature>
<evidence type="ECO:0000256" key="7">
    <source>
        <dbReference type="ARBA" id="ARBA00023136"/>
    </source>
</evidence>
<evidence type="ECO:0000313" key="16">
    <source>
        <dbReference type="Proteomes" id="UP000007110"/>
    </source>
</evidence>
<evidence type="ECO:0000256" key="5">
    <source>
        <dbReference type="ARBA" id="ARBA00022989"/>
    </source>
</evidence>
<feature type="region of interest" description="Disordered" evidence="11">
    <location>
        <begin position="826"/>
        <end position="914"/>
    </location>
</feature>
<dbReference type="PANTHER" id="PTHR24060">
    <property type="entry name" value="METABOTROPIC GLUTAMATE RECEPTOR"/>
    <property type="match status" value="1"/>
</dbReference>
<feature type="transmembrane region" description="Helical" evidence="12">
    <location>
        <begin position="729"/>
        <end position="746"/>
    </location>
</feature>
<dbReference type="InterPro" id="IPR028082">
    <property type="entry name" value="Peripla_BP_I"/>
</dbReference>
<keyword evidence="16" id="KW-1185">Reference proteome</keyword>
<evidence type="ECO:0000259" key="14">
    <source>
        <dbReference type="PROSITE" id="PS50259"/>
    </source>
</evidence>
<evidence type="ECO:0000256" key="4">
    <source>
        <dbReference type="ARBA" id="ARBA00022729"/>
    </source>
</evidence>
<dbReference type="Pfam" id="PF00003">
    <property type="entry name" value="7tm_3"/>
    <property type="match status" value="1"/>
</dbReference>
<dbReference type="EnsemblMetazoa" id="XM_030996030">
    <property type="protein sequence ID" value="XP_030851890"/>
    <property type="gene ID" value="LOC115928606"/>
</dbReference>
<evidence type="ECO:0000256" key="1">
    <source>
        <dbReference type="ARBA" id="ARBA00004651"/>
    </source>
</evidence>
<dbReference type="OMA" id="RLEAMAW"/>
<feature type="compositionally biased region" description="Low complexity" evidence="11">
    <location>
        <begin position="904"/>
        <end position="914"/>
    </location>
</feature>
<evidence type="ECO:0000256" key="6">
    <source>
        <dbReference type="ARBA" id="ARBA00023040"/>
    </source>
</evidence>
<protein>
    <recommendedName>
        <fullName evidence="14">G-protein coupled receptors family 3 profile domain-containing protein</fullName>
    </recommendedName>
</protein>
<organism evidence="15 16">
    <name type="scientific">Strongylocentrotus purpuratus</name>
    <name type="common">Purple sea urchin</name>
    <dbReference type="NCBI Taxonomy" id="7668"/>
    <lineage>
        <taxon>Eukaryota</taxon>
        <taxon>Metazoa</taxon>
        <taxon>Echinodermata</taxon>
        <taxon>Eleutherozoa</taxon>
        <taxon>Echinozoa</taxon>
        <taxon>Echinoidea</taxon>
        <taxon>Euechinoidea</taxon>
        <taxon>Echinacea</taxon>
        <taxon>Camarodonta</taxon>
        <taxon>Echinidea</taxon>
        <taxon>Strongylocentrotidae</taxon>
        <taxon>Strongylocentrotus</taxon>
    </lineage>
</organism>
<dbReference type="PRINTS" id="PR01176">
    <property type="entry name" value="GABABRECEPTR"/>
</dbReference>
<dbReference type="Pfam" id="PF07562">
    <property type="entry name" value="NCD3G"/>
    <property type="match status" value="1"/>
</dbReference>
<dbReference type="FunFam" id="2.10.50.30:FF:000004">
    <property type="entry name" value="Taste receptor type 1 member 3-like protein"/>
    <property type="match status" value="1"/>
</dbReference>
<evidence type="ECO:0000256" key="9">
    <source>
        <dbReference type="ARBA" id="ARBA00023180"/>
    </source>
</evidence>
<dbReference type="InterPro" id="IPR017978">
    <property type="entry name" value="GPCR_3_C"/>
</dbReference>
<evidence type="ECO:0000313" key="15">
    <source>
        <dbReference type="EnsemblMetazoa" id="XP_030851890"/>
    </source>
</evidence>
<evidence type="ECO:0000256" key="13">
    <source>
        <dbReference type="SAM" id="SignalP"/>
    </source>
</evidence>
<accession>A0A7M7PK40</accession>